<protein>
    <recommendedName>
        <fullName evidence="10">Flagellar protein FliL</fullName>
    </recommendedName>
</protein>
<evidence type="ECO:0000256" key="5">
    <source>
        <dbReference type="ARBA" id="ARBA00022500"/>
    </source>
</evidence>
<accession>A0A5S3PEL8</accession>
<dbReference type="EMBL" id="VANS01000002">
    <property type="protein sequence ID" value="TMM52494.1"/>
    <property type="molecule type" value="Genomic_DNA"/>
</dbReference>
<dbReference type="Proteomes" id="UP000309550">
    <property type="component" value="Unassembled WGS sequence"/>
</dbReference>
<evidence type="ECO:0000256" key="9">
    <source>
        <dbReference type="ARBA" id="ARBA00023136"/>
    </source>
</evidence>
<comment type="caution">
    <text evidence="11">The sequence shown here is derived from an EMBL/GenBank/DDBJ whole genome shotgun (WGS) entry which is preliminary data.</text>
</comment>
<keyword evidence="12" id="KW-1185">Reference proteome</keyword>
<gene>
    <name evidence="11" type="ORF">FDT80_09445</name>
</gene>
<proteinExistence type="inferred from homology"/>
<dbReference type="OrthoDB" id="7619358at2"/>
<evidence type="ECO:0000313" key="12">
    <source>
        <dbReference type="Proteomes" id="UP000309550"/>
    </source>
</evidence>
<dbReference type="GO" id="GO:0009425">
    <property type="term" value="C:bacterial-type flagellum basal body"/>
    <property type="evidence" value="ECO:0007669"/>
    <property type="project" value="InterPro"/>
</dbReference>
<evidence type="ECO:0000256" key="4">
    <source>
        <dbReference type="ARBA" id="ARBA00022475"/>
    </source>
</evidence>
<comment type="subcellular location">
    <subcellularLocation>
        <location evidence="10">Cell inner membrane</location>
    </subcellularLocation>
    <subcellularLocation>
        <location evidence="2">Cell membrane</location>
        <topology evidence="2">Single-pass membrane protein</topology>
    </subcellularLocation>
</comment>
<dbReference type="GO" id="GO:0006935">
    <property type="term" value="P:chemotaxis"/>
    <property type="evidence" value="ECO:0007669"/>
    <property type="project" value="UniProtKB-KW"/>
</dbReference>
<organism evidence="11 12">
    <name type="scientific">Sulfitobacter sabulilitoris</name>
    <dbReference type="NCBI Taxonomy" id="2562655"/>
    <lineage>
        <taxon>Bacteria</taxon>
        <taxon>Pseudomonadati</taxon>
        <taxon>Pseudomonadota</taxon>
        <taxon>Alphaproteobacteria</taxon>
        <taxon>Rhodobacterales</taxon>
        <taxon>Roseobacteraceae</taxon>
        <taxon>Sulfitobacter</taxon>
    </lineage>
</organism>
<evidence type="ECO:0000256" key="2">
    <source>
        <dbReference type="ARBA" id="ARBA00004162"/>
    </source>
</evidence>
<keyword evidence="5 10" id="KW-0145">Chemotaxis</keyword>
<keyword evidence="4" id="KW-1003">Cell membrane</keyword>
<keyword evidence="11" id="KW-0966">Cell projection</keyword>
<evidence type="ECO:0000256" key="1">
    <source>
        <dbReference type="ARBA" id="ARBA00002254"/>
    </source>
</evidence>
<keyword evidence="7 10" id="KW-0283">Flagellar rotation</keyword>
<evidence type="ECO:0000256" key="3">
    <source>
        <dbReference type="ARBA" id="ARBA00008281"/>
    </source>
</evidence>
<evidence type="ECO:0000256" key="7">
    <source>
        <dbReference type="ARBA" id="ARBA00022779"/>
    </source>
</evidence>
<dbReference type="Pfam" id="PF03748">
    <property type="entry name" value="FliL"/>
    <property type="match status" value="1"/>
</dbReference>
<keyword evidence="8 10" id="KW-1133">Transmembrane helix</keyword>
<dbReference type="PANTHER" id="PTHR35091:SF2">
    <property type="entry name" value="FLAGELLAR PROTEIN FLIL"/>
    <property type="match status" value="1"/>
</dbReference>
<reference evidence="11 12" key="1">
    <citation type="submission" date="2019-05" db="EMBL/GenBank/DDBJ databases">
        <title>Sulfitobacter sabulilitoris sp. nov., isolated from a marine sand.</title>
        <authorList>
            <person name="Yoon J.-H."/>
        </authorList>
    </citation>
    <scope>NUCLEOTIDE SEQUENCE [LARGE SCALE GENOMIC DNA]</scope>
    <source>
        <strain evidence="11 12">HSMS-29</strain>
    </source>
</reference>
<keyword evidence="11" id="KW-0969">Cilium</keyword>
<feature type="transmembrane region" description="Helical" evidence="10">
    <location>
        <begin position="21"/>
        <end position="42"/>
    </location>
</feature>
<evidence type="ECO:0000313" key="11">
    <source>
        <dbReference type="EMBL" id="TMM52494.1"/>
    </source>
</evidence>
<dbReference type="AlphaFoldDB" id="A0A5S3PEL8"/>
<keyword evidence="11" id="KW-0282">Flagellum</keyword>
<keyword evidence="10" id="KW-0997">Cell inner membrane</keyword>
<sequence>MSDQDDPETETNDAPRKTSKLPLLIGLVLGMAGGGAGFYATWSGMILAPESDSHADTENDVIGDTPDIAFVAVDPLTISLAGSDNAQYLRFRAELEVPSAHQSHVELLLPRVVDVLNGYLRALEVADLEDPSALIRLRAQMLRRVQVVAGPGRVNDLLVMEFVLN</sequence>
<dbReference type="InterPro" id="IPR005503">
    <property type="entry name" value="FliL"/>
</dbReference>
<dbReference type="GO" id="GO:0071978">
    <property type="term" value="P:bacterial-type flagellum-dependent swarming motility"/>
    <property type="evidence" value="ECO:0007669"/>
    <property type="project" value="TreeGrafter"/>
</dbReference>
<keyword evidence="6 10" id="KW-0812">Transmembrane</keyword>
<dbReference type="RefSeq" id="WP_138662035.1">
    <property type="nucleotide sequence ID" value="NZ_VANS01000002.1"/>
</dbReference>
<name>A0A5S3PEL8_9RHOB</name>
<dbReference type="GO" id="GO:0005886">
    <property type="term" value="C:plasma membrane"/>
    <property type="evidence" value="ECO:0007669"/>
    <property type="project" value="UniProtKB-SubCell"/>
</dbReference>
<comment type="function">
    <text evidence="1 10">Controls the rotational direction of flagella during chemotaxis.</text>
</comment>
<keyword evidence="9 10" id="KW-0472">Membrane</keyword>
<evidence type="ECO:0000256" key="6">
    <source>
        <dbReference type="ARBA" id="ARBA00022692"/>
    </source>
</evidence>
<comment type="similarity">
    <text evidence="3 10">Belongs to the FliL family.</text>
</comment>
<evidence type="ECO:0000256" key="8">
    <source>
        <dbReference type="ARBA" id="ARBA00022989"/>
    </source>
</evidence>
<dbReference type="PANTHER" id="PTHR35091">
    <property type="entry name" value="FLAGELLAR PROTEIN FLIL"/>
    <property type="match status" value="1"/>
</dbReference>
<evidence type="ECO:0000256" key="10">
    <source>
        <dbReference type="RuleBase" id="RU364125"/>
    </source>
</evidence>